<proteinExistence type="predicted"/>
<evidence type="ECO:0000256" key="1">
    <source>
        <dbReference type="SAM" id="MobiDB-lite"/>
    </source>
</evidence>
<dbReference type="Proteomes" id="UP001307889">
    <property type="component" value="Chromosome 1"/>
</dbReference>
<gene>
    <name evidence="3" type="ORF">NTJ_02355</name>
</gene>
<dbReference type="EMBL" id="AP028909">
    <property type="protein sequence ID" value="BES89548.1"/>
    <property type="molecule type" value="Genomic_DNA"/>
</dbReference>
<feature type="signal peptide" evidence="2">
    <location>
        <begin position="1"/>
        <end position="15"/>
    </location>
</feature>
<protein>
    <recommendedName>
        <fullName evidence="5">Secreted protein</fullName>
    </recommendedName>
</protein>
<evidence type="ECO:0000313" key="4">
    <source>
        <dbReference type="Proteomes" id="UP001307889"/>
    </source>
</evidence>
<evidence type="ECO:0000313" key="3">
    <source>
        <dbReference type="EMBL" id="BES89548.1"/>
    </source>
</evidence>
<reference evidence="3 4" key="1">
    <citation type="submission" date="2023-09" db="EMBL/GenBank/DDBJ databases">
        <title>Nesidiocoris tenuis whole genome shotgun sequence.</title>
        <authorList>
            <person name="Shibata T."/>
            <person name="Shimoda M."/>
            <person name="Kobayashi T."/>
            <person name="Uehara T."/>
        </authorList>
    </citation>
    <scope>NUCLEOTIDE SEQUENCE [LARGE SCALE GENOMIC DNA]</scope>
    <source>
        <strain evidence="3 4">Japan</strain>
    </source>
</reference>
<name>A0ABN7AB73_9HEMI</name>
<organism evidence="3 4">
    <name type="scientific">Nesidiocoris tenuis</name>
    <dbReference type="NCBI Taxonomy" id="355587"/>
    <lineage>
        <taxon>Eukaryota</taxon>
        <taxon>Metazoa</taxon>
        <taxon>Ecdysozoa</taxon>
        <taxon>Arthropoda</taxon>
        <taxon>Hexapoda</taxon>
        <taxon>Insecta</taxon>
        <taxon>Pterygota</taxon>
        <taxon>Neoptera</taxon>
        <taxon>Paraneoptera</taxon>
        <taxon>Hemiptera</taxon>
        <taxon>Heteroptera</taxon>
        <taxon>Panheteroptera</taxon>
        <taxon>Cimicomorpha</taxon>
        <taxon>Miridae</taxon>
        <taxon>Dicyphina</taxon>
        <taxon>Nesidiocoris</taxon>
    </lineage>
</organism>
<sequence length="99" mass="10344">MFFVVFMVAEVVVFTTEVTPATRTTETGATFETAETAAPEIPAASAAAEIPAPESAFATAKVQLALVPSDGGRPRRSDGNTNGQQCDCYLPHVGLQSPE</sequence>
<feature type="chain" id="PRO_5045036469" description="Secreted protein" evidence="2">
    <location>
        <begin position="16"/>
        <end position="99"/>
    </location>
</feature>
<keyword evidence="4" id="KW-1185">Reference proteome</keyword>
<evidence type="ECO:0000256" key="2">
    <source>
        <dbReference type="SAM" id="SignalP"/>
    </source>
</evidence>
<accession>A0ABN7AB73</accession>
<feature type="region of interest" description="Disordered" evidence="1">
    <location>
        <begin position="68"/>
        <end position="99"/>
    </location>
</feature>
<keyword evidence="2" id="KW-0732">Signal</keyword>
<evidence type="ECO:0008006" key="5">
    <source>
        <dbReference type="Google" id="ProtNLM"/>
    </source>
</evidence>